<evidence type="ECO:0000313" key="1">
    <source>
        <dbReference type="EMBL" id="GKV53383.1"/>
    </source>
</evidence>
<keyword evidence="2" id="KW-1185">Reference proteome</keyword>
<accession>A0AAV5MTQ6</accession>
<protein>
    <submittedName>
        <fullName evidence="1">Uncharacterized protein</fullName>
    </submittedName>
</protein>
<evidence type="ECO:0000313" key="2">
    <source>
        <dbReference type="Proteomes" id="UP001054252"/>
    </source>
</evidence>
<organism evidence="1 2">
    <name type="scientific">Rubroshorea leprosula</name>
    <dbReference type="NCBI Taxonomy" id="152421"/>
    <lineage>
        <taxon>Eukaryota</taxon>
        <taxon>Viridiplantae</taxon>
        <taxon>Streptophyta</taxon>
        <taxon>Embryophyta</taxon>
        <taxon>Tracheophyta</taxon>
        <taxon>Spermatophyta</taxon>
        <taxon>Magnoliopsida</taxon>
        <taxon>eudicotyledons</taxon>
        <taxon>Gunneridae</taxon>
        <taxon>Pentapetalae</taxon>
        <taxon>rosids</taxon>
        <taxon>malvids</taxon>
        <taxon>Malvales</taxon>
        <taxon>Dipterocarpaceae</taxon>
        <taxon>Rubroshorea</taxon>
    </lineage>
</organism>
<name>A0AAV5MTQ6_9ROSI</name>
<comment type="caution">
    <text evidence="1">The sequence shown here is derived from an EMBL/GenBank/DDBJ whole genome shotgun (WGS) entry which is preliminary data.</text>
</comment>
<sequence length="60" mass="6921">MCEGYGSGSLLSRSFNQRRIHAQGRCQRIVRVFPACLTSTPSSRVPCGAFNDERRRYRRE</sequence>
<dbReference type="Proteomes" id="UP001054252">
    <property type="component" value="Unassembled WGS sequence"/>
</dbReference>
<dbReference type="EMBL" id="BPVZ01001321">
    <property type="protein sequence ID" value="GKV53383.1"/>
    <property type="molecule type" value="Genomic_DNA"/>
</dbReference>
<gene>
    <name evidence="1" type="ORF">SLEP1_g59914</name>
</gene>
<reference evidence="1 2" key="1">
    <citation type="journal article" date="2021" name="Commun. Biol.">
        <title>The genome of Shorea leprosula (Dipterocarpaceae) highlights the ecological relevance of drought in aseasonal tropical rainforests.</title>
        <authorList>
            <person name="Ng K.K.S."/>
            <person name="Kobayashi M.J."/>
            <person name="Fawcett J.A."/>
            <person name="Hatakeyama M."/>
            <person name="Paape T."/>
            <person name="Ng C.H."/>
            <person name="Ang C.C."/>
            <person name="Tnah L.H."/>
            <person name="Lee C.T."/>
            <person name="Nishiyama T."/>
            <person name="Sese J."/>
            <person name="O'Brien M.J."/>
            <person name="Copetti D."/>
            <person name="Mohd Noor M.I."/>
            <person name="Ong R.C."/>
            <person name="Putra M."/>
            <person name="Sireger I.Z."/>
            <person name="Indrioko S."/>
            <person name="Kosugi Y."/>
            <person name="Izuno A."/>
            <person name="Isagi Y."/>
            <person name="Lee S.L."/>
            <person name="Shimizu K.K."/>
        </authorList>
    </citation>
    <scope>NUCLEOTIDE SEQUENCE [LARGE SCALE GENOMIC DNA]</scope>
    <source>
        <strain evidence="1">214</strain>
    </source>
</reference>
<dbReference type="AlphaFoldDB" id="A0AAV5MTQ6"/>
<proteinExistence type="predicted"/>